<dbReference type="SMART" id="SM00363">
    <property type="entry name" value="S4"/>
    <property type="match status" value="1"/>
</dbReference>
<dbReference type="InterPro" id="IPR042092">
    <property type="entry name" value="PsdUridine_s_RsuA/RluB/E/F_cat"/>
</dbReference>
<dbReference type="AlphaFoldDB" id="A0A6N7VQ52"/>
<dbReference type="SUPFAM" id="SSF55174">
    <property type="entry name" value="Alpha-L RNA-binding motif"/>
    <property type="match status" value="1"/>
</dbReference>
<dbReference type="InterPro" id="IPR000748">
    <property type="entry name" value="PsdUridine_synth_RsuA/RluB/E/F"/>
</dbReference>
<evidence type="ECO:0000256" key="2">
    <source>
        <dbReference type="ARBA" id="ARBA00023235"/>
    </source>
</evidence>
<evidence type="ECO:0000256" key="3">
    <source>
        <dbReference type="PROSITE-ProRule" id="PRU00182"/>
    </source>
</evidence>
<evidence type="ECO:0000259" key="5">
    <source>
        <dbReference type="SMART" id="SM00363"/>
    </source>
</evidence>
<comment type="caution">
    <text evidence="6">The sequence shown here is derived from an EMBL/GenBank/DDBJ whole genome shotgun (WGS) entry which is preliminary data.</text>
</comment>
<dbReference type="InterPro" id="IPR050343">
    <property type="entry name" value="RsuA_PseudoU_synthase"/>
</dbReference>
<keyword evidence="2 4" id="KW-0413">Isomerase</keyword>
<evidence type="ECO:0000313" key="7">
    <source>
        <dbReference type="Proteomes" id="UP000441925"/>
    </source>
</evidence>
<dbReference type="PANTHER" id="PTHR47683">
    <property type="entry name" value="PSEUDOURIDINE SYNTHASE FAMILY PROTEIN-RELATED"/>
    <property type="match status" value="1"/>
</dbReference>
<comment type="similarity">
    <text evidence="1 4">Belongs to the pseudouridine synthase RsuA family.</text>
</comment>
<evidence type="ECO:0000256" key="1">
    <source>
        <dbReference type="ARBA" id="ARBA00008348"/>
    </source>
</evidence>
<keyword evidence="3" id="KW-0694">RNA-binding</keyword>
<dbReference type="InterPro" id="IPR018496">
    <property type="entry name" value="PsdUridine_synth_RsuA/RluB_CS"/>
</dbReference>
<dbReference type="InterPro" id="IPR020094">
    <property type="entry name" value="TruA/RsuA/RluB/E/F_N"/>
</dbReference>
<proteinExistence type="inferred from homology"/>
<dbReference type="Pfam" id="PF01479">
    <property type="entry name" value="S4"/>
    <property type="match status" value="1"/>
</dbReference>
<dbReference type="EC" id="5.4.99.-" evidence="4"/>
<dbReference type="RefSeq" id="WP_154538855.1">
    <property type="nucleotide sequence ID" value="NZ_VULQ01000001.1"/>
</dbReference>
<feature type="domain" description="RNA-binding S4" evidence="5">
    <location>
        <begin position="1"/>
        <end position="62"/>
    </location>
</feature>
<dbReference type="GO" id="GO:0000455">
    <property type="term" value="P:enzyme-directed rRNA pseudouridine synthesis"/>
    <property type="evidence" value="ECO:0007669"/>
    <property type="project" value="UniProtKB-ARBA"/>
</dbReference>
<name>A0A6N7VQ52_9FIRM</name>
<evidence type="ECO:0000313" key="6">
    <source>
        <dbReference type="EMBL" id="MSS77002.1"/>
    </source>
</evidence>
<dbReference type="NCBIfam" id="TIGR00093">
    <property type="entry name" value="pseudouridine synthase"/>
    <property type="match status" value="1"/>
</dbReference>
<dbReference type="PANTHER" id="PTHR47683:SF2">
    <property type="entry name" value="RNA-BINDING S4 DOMAIN-CONTAINING PROTEIN"/>
    <property type="match status" value="1"/>
</dbReference>
<organism evidence="6 7">
    <name type="scientific">Anaerococcus porci</name>
    <dbReference type="NCBI Taxonomy" id="2652269"/>
    <lineage>
        <taxon>Bacteria</taxon>
        <taxon>Bacillati</taxon>
        <taxon>Bacillota</taxon>
        <taxon>Tissierellia</taxon>
        <taxon>Tissierellales</taxon>
        <taxon>Peptoniphilaceae</taxon>
        <taxon>Anaerococcus</taxon>
    </lineage>
</organism>
<gene>
    <name evidence="6" type="ORF">FYJ26_00880</name>
</gene>
<keyword evidence="7" id="KW-1185">Reference proteome</keyword>
<dbReference type="EMBL" id="VULQ01000001">
    <property type="protein sequence ID" value="MSS77002.1"/>
    <property type="molecule type" value="Genomic_DNA"/>
</dbReference>
<dbReference type="GO" id="GO:0120159">
    <property type="term" value="F:rRNA pseudouridine synthase activity"/>
    <property type="evidence" value="ECO:0007669"/>
    <property type="project" value="UniProtKB-ARBA"/>
</dbReference>
<dbReference type="GO" id="GO:0003723">
    <property type="term" value="F:RNA binding"/>
    <property type="evidence" value="ECO:0007669"/>
    <property type="project" value="UniProtKB-KW"/>
</dbReference>
<accession>A0A6N7VQ52</accession>
<dbReference type="InterPro" id="IPR020103">
    <property type="entry name" value="PsdUridine_synth_cat_dom_sf"/>
</dbReference>
<sequence>MRINKFIAKSGISSRRKAEELVKNGQVYINGKVVEDLSYMVKDNDEVVVNRKILEIKDKFYLKLNKPIGYISSNFDPYNKKDLNDLIDIDERFFCAGRLDKDSHGLMLITNDGAITNKLIHPSKVIDKIYIVKVNKKLSETELSSFKNPIKLSSKEITSKSDIEYLSDNTYKVVIHQGFNRQIRRMFAYFGVKVLDLKRIKIGKIKLGNLKSGDYAKLSNEEINYLRCL</sequence>
<evidence type="ECO:0000256" key="4">
    <source>
        <dbReference type="RuleBase" id="RU003887"/>
    </source>
</evidence>
<dbReference type="InterPro" id="IPR036986">
    <property type="entry name" value="S4_RNA-bd_sf"/>
</dbReference>
<dbReference type="PROSITE" id="PS01149">
    <property type="entry name" value="PSI_RSU"/>
    <property type="match status" value="1"/>
</dbReference>
<protein>
    <recommendedName>
        <fullName evidence="4">Pseudouridine synthase</fullName>
        <ecNumber evidence="4">5.4.99.-</ecNumber>
    </recommendedName>
</protein>
<dbReference type="InterPro" id="IPR006145">
    <property type="entry name" value="PsdUridine_synth_RsuA/RluA"/>
</dbReference>
<dbReference type="PROSITE" id="PS50889">
    <property type="entry name" value="S4"/>
    <property type="match status" value="1"/>
</dbReference>
<dbReference type="Gene3D" id="3.10.290.10">
    <property type="entry name" value="RNA-binding S4 domain"/>
    <property type="match status" value="1"/>
</dbReference>
<dbReference type="CDD" id="cd00165">
    <property type="entry name" value="S4"/>
    <property type="match status" value="1"/>
</dbReference>
<dbReference type="Pfam" id="PF00849">
    <property type="entry name" value="PseudoU_synth_2"/>
    <property type="match status" value="1"/>
</dbReference>
<reference evidence="6 7" key="1">
    <citation type="submission" date="2019-08" db="EMBL/GenBank/DDBJ databases">
        <title>In-depth cultivation of the pig gut microbiome towards novel bacterial diversity and tailored functional studies.</title>
        <authorList>
            <person name="Wylensek D."/>
            <person name="Hitch T.C.A."/>
            <person name="Clavel T."/>
        </authorList>
    </citation>
    <scope>NUCLEOTIDE SEQUENCE [LARGE SCALE GENOMIC DNA]</scope>
    <source>
        <strain evidence="6 7">WCA-380-WT-2B</strain>
    </source>
</reference>
<dbReference type="Gene3D" id="3.30.70.1560">
    <property type="entry name" value="Alpha-L RNA-binding motif"/>
    <property type="match status" value="1"/>
</dbReference>
<dbReference type="Proteomes" id="UP000441925">
    <property type="component" value="Unassembled WGS sequence"/>
</dbReference>
<dbReference type="InterPro" id="IPR002942">
    <property type="entry name" value="S4_RNA-bd"/>
</dbReference>
<dbReference type="SUPFAM" id="SSF55120">
    <property type="entry name" value="Pseudouridine synthase"/>
    <property type="match status" value="1"/>
</dbReference>
<dbReference type="Gene3D" id="3.30.70.580">
    <property type="entry name" value="Pseudouridine synthase I, catalytic domain, N-terminal subdomain"/>
    <property type="match status" value="1"/>
</dbReference>